<name>L9UAW4_9GAMM</name>
<feature type="transmembrane region" description="Helical" evidence="6">
    <location>
        <begin position="80"/>
        <end position="101"/>
    </location>
</feature>
<evidence type="ECO:0000256" key="2">
    <source>
        <dbReference type="ARBA" id="ARBA00022475"/>
    </source>
</evidence>
<dbReference type="Proteomes" id="UP000011651">
    <property type="component" value="Unassembled WGS sequence"/>
</dbReference>
<comment type="subcellular location">
    <subcellularLocation>
        <location evidence="1">Cell membrane</location>
        <topology evidence="1">Multi-pass membrane protein</topology>
    </subcellularLocation>
</comment>
<feature type="transmembrane region" description="Helical" evidence="6">
    <location>
        <begin position="227"/>
        <end position="245"/>
    </location>
</feature>
<dbReference type="PANTHER" id="PTHR42920">
    <property type="entry name" value="OS03G0707200 PROTEIN-RELATED"/>
    <property type="match status" value="1"/>
</dbReference>
<feature type="transmembrane region" description="Helical" evidence="6">
    <location>
        <begin position="21"/>
        <end position="44"/>
    </location>
</feature>
<dbReference type="PANTHER" id="PTHR42920:SF24">
    <property type="entry name" value="AROMATIC AMINO ACID EXPORTER YDDG"/>
    <property type="match status" value="1"/>
</dbReference>
<evidence type="ECO:0000259" key="7">
    <source>
        <dbReference type="Pfam" id="PF00892"/>
    </source>
</evidence>
<dbReference type="Pfam" id="PF00892">
    <property type="entry name" value="EamA"/>
    <property type="match status" value="2"/>
</dbReference>
<keyword evidence="5 6" id="KW-0472">Membrane</keyword>
<feature type="transmembrane region" description="Helical" evidence="6">
    <location>
        <begin position="257"/>
        <end position="276"/>
    </location>
</feature>
<dbReference type="PATRIC" id="fig|1204738.3.peg.1810"/>
<feature type="domain" description="EamA" evidence="7">
    <location>
        <begin position="167"/>
        <end position="296"/>
    </location>
</feature>
<dbReference type="GO" id="GO:0005886">
    <property type="term" value="C:plasma membrane"/>
    <property type="evidence" value="ECO:0007669"/>
    <property type="project" value="UniProtKB-SubCell"/>
</dbReference>
<keyword evidence="3 6" id="KW-0812">Transmembrane</keyword>
<proteinExistence type="predicted"/>
<reference evidence="8 9" key="1">
    <citation type="journal article" date="2013" name="Genome Announc.">
        <title>Draft Genome of the Marine Gammaproteobacterium Halomonas titanicae.</title>
        <authorList>
            <person name="Sanchez-Porro C."/>
            <person name="de la Haba R.R."/>
            <person name="Cruz-Hernandez N."/>
            <person name="Gonzalez J.M."/>
            <person name="Reyes-Guirao C."/>
            <person name="Navarro-Sampedro L."/>
            <person name="Carballo M."/>
            <person name="Ventosa A."/>
        </authorList>
    </citation>
    <scope>NUCLEOTIDE SEQUENCE [LARGE SCALE GENOMIC DNA]</scope>
    <source>
        <strain evidence="8 9">BH1</strain>
    </source>
</reference>
<protein>
    <submittedName>
        <fullName evidence="8">Drug/metabolite transporter</fullName>
    </submittedName>
</protein>
<dbReference type="EMBL" id="AOPO01000003">
    <property type="protein sequence ID" value="ELY22060.1"/>
    <property type="molecule type" value="Genomic_DNA"/>
</dbReference>
<feature type="transmembrane region" description="Helical" evidence="6">
    <location>
        <begin position="197"/>
        <end position="215"/>
    </location>
</feature>
<organism evidence="8 9">
    <name type="scientific">Vreelandella titanicae BH1</name>
    <dbReference type="NCBI Taxonomy" id="1204738"/>
    <lineage>
        <taxon>Bacteria</taxon>
        <taxon>Pseudomonadati</taxon>
        <taxon>Pseudomonadota</taxon>
        <taxon>Gammaproteobacteria</taxon>
        <taxon>Oceanospirillales</taxon>
        <taxon>Halomonadaceae</taxon>
        <taxon>Vreelandella</taxon>
    </lineage>
</organism>
<gene>
    <name evidence="8" type="ORF">HALTITAN_1198</name>
</gene>
<accession>L9UAW4</accession>
<dbReference type="AlphaFoldDB" id="L9UAW4"/>
<evidence type="ECO:0000256" key="3">
    <source>
        <dbReference type="ARBA" id="ARBA00022692"/>
    </source>
</evidence>
<comment type="caution">
    <text evidence="8">The sequence shown here is derived from an EMBL/GenBank/DDBJ whole genome shotgun (WGS) entry which is preliminary data.</text>
</comment>
<evidence type="ECO:0000313" key="8">
    <source>
        <dbReference type="EMBL" id="ELY22060.1"/>
    </source>
</evidence>
<feature type="domain" description="EamA" evidence="7">
    <location>
        <begin position="25"/>
        <end position="153"/>
    </location>
</feature>
<evidence type="ECO:0000256" key="6">
    <source>
        <dbReference type="SAM" id="Phobius"/>
    </source>
</evidence>
<feature type="transmembrane region" description="Helical" evidence="6">
    <location>
        <begin position="166"/>
        <end position="185"/>
    </location>
</feature>
<feature type="transmembrane region" description="Helical" evidence="6">
    <location>
        <begin position="50"/>
        <end position="68"/>
    </location>
</feature>
<feature type="transmembrane region" description="Helical" evidence="6">
    <location>
        <begin position="107"/>
        <end position="124"/>
    </location>
</feature>
<evidence type="ECO:0000313" key="9">
    <source>
        <dbReference type="Proteomes" id="UP000011651"/>
    </source>
</evidence>
<feature type="transmembrane region" description="Helical" evidence="6">
    <location>
        <begin position="136"/>
        <end position="154"/>
    </location>
</feature>
<evidence type="ECO:0000256" key="1">
    <source>
        <dbReference type="ARBA" id="ARBA00004651"/>
    </source>
</evidence>
<keyword evidence="2" id="KW-1003">Cell membrane</keyword>
<dbReference type="InterPro" id="IPR000620">
    <property type="entry name" value="EamA_dom"/>
</dbReference>
<dbReference type="InterPro" id="IPR051258">
    <property type="entry name" value="Diverse_Substrate_Transporter"/>
</dbReference>
<evidence type="ECO:0000256" key="4">
    <source>
        <dbReference type="ARBA" id="ARBA00022989"/>
    </source>
</evidence>
<keyword evidence="4 6" id="KW-1133">Transmembrane helix</keyword>
<sequence>MLKSRRTLMHPVHSPALFPRWYSVGAALVAVMLWSSAPLLAEFAKATPPLQLTAVTLLAGSLATLPLSRRINVAACGAGWQLSVWMGIPLLIFGAVSTYFIGMRLAPAAEAALITYTWPVLFVLLSQWSRFGRLRIAGVVGALIAFSGASLLLVPQTISGGLGGATTGYALALLAACCWAIYSWLSQAAPVALTPLLPRLLLIACAIAVAASLILEGTLALPSGEALLAGIALGLGPYGVAMVAWDKALRWGHASLVGSLAYGVPILAALLLVLANMSVLDWRLPAATVLVVVGCLKAGR</sequence>
<evidence type="ECO:0000256" key="5">
    <source>
        <dbReference type="ARBA" id="ARBA00023136"/>
    </source>
</evidence>